<feature type="compositionally biased region" description="Low complexity" evidence="1">
    <location>
        <begin position="1"/>
        <end position="20"/>
    </location>
</feature>
<sequence>MTTPTSSAQPIQAPSASTQSTSVPSTLTNATQLISSELSRDPNNVMTLSPHAVAALKSAHAAFLGDVGQESIRIARRANLRTVDDSHVKESAARLGLQRARKSVVETALNSIGGVIAGAGIASIYAVNFAPGPHSSLENITGVAMALIGGVSLATGLTISALKHRD</sequence>
<name>A0A316IBH5_9PSEU</name>
<dbReference type="AlphaFoldDB" id="A0A316IBH5"/>
<reference evidence="3 4" key="1">
    <citation type="submission" date="2018-05" db="EMBL/GenBank/DDBJ databases">
        <title>Genomic Encyclopedia of Type Strains, Phase IV (KMG-IV): sequencing the most valuable type-strain genomes for metagenomic binning, comparative biology and taxonomic classification.</title>
        <authorList>
            <person name="Goeker M."/>
        </authorList>
    </citation>
    <scope>NUCLEOTIDE SEQUENCE [LARGE SCALE GENOMIC DNA]</scope>
    <source>
        <strain evidence="3 4">DSM 45480</strain>
    </source>
</reference>
<dbReference type="EMBL" id="QGHB01000001">
    <property type="protein sequence ID" value="PWK90561.1"/>
    <property type="molecule type" value="Genomic_DNA"/>
</dbReference>
<organism evidence="3 4">
    <name type="scientific">Lentzea atacamensis</name>
    <dbReference type="NCBI Taxonomy" id="531938"/>
    <lineage>
        <taxon>Bacteria</taxon>
        <taxon>Bacillati</taxon>
        <taxon>Actinomycetota</taxon>
        <taxon>Actinomycetes</taxon>
        <taxon>Pseudonocardiales</taxon>
        <taxon>Pseudonocardiaceae</taxon>
        <taxon>Lentzea</taxon>
    </lineage>
</organism>
<keyword evidence="2" id="KW-0472">Membrane</keyword>
<proteinExistence type="predicted"/>
<feature type="region of interest" description="Disordered" evidence="1">
    <location>
        <begin position="1"/>
        <end position="25"/>
    </location>
</feature>
<feature type="transmembrane region" description="Helical" evidence="2">
    <location>
        <begin position="108"/>
        <end position="128"/>
    </location>
</feature>
<comment type="caution">
    <text evidence="3">The sequence shown here is derived from an EMBL/GenBank/DDBJ whole genome shotgun (WGS) entry which is preliminary data.</text>
</comment>
<keyword evidence="2" id="KW-0812">Transmembrane</keyword>
<dbReference type="RefSeq" id="WP_146231363.1">
    <property type="nucleotide sequence ID" value="NZ_QGHB01000001.1"/>
</dbReference>
<evidence type="ECO:0000313" key="3">
    <source>
        <dbReference type="EMBL" id="PWK90561.1"/>
    </source>
</evidence>
<evidence type="ECO:0000313" key="4">
    <source>
        <dbReference type="Proteomes" id="UP000246005"/>
    </source>
</evidence>
<evidence type="ECO:0000256" key="1">
    <source>
        <dbReference type="SAM" id="MobiDB-lite"/>
    </source>
</evidence>
<protein>
    <submittedName>
        <fullName evidence="3">Uncharacterized protein</fullName>
    </submittedName>
</protein>
<dbReference type="Proteomes" id="UP000246005">
    <property type="component" value="Unassembled WGS sequence"/>
</dbReference>
<gene>
    <name evidence="3" type="ORF">C8D88_101579</name>
</gene>
<keyword evidence="2" id="KW-1133">Transmembrane helix</keyword>
<feature type="transmembrane region" description="Helical" evidence="2">
    <location>
        <begin position="140"/>
        <end position="162"/>
    </location>
</feature>
<evidence type="ECO:0000256" key="2">
    <source>
        <dbReference type="SAM" id="Phobius"/>
    </source>
</evidence>
<accession>A0A316IBH5</accession>